<feature type="region of interest" description="Disordered" evidence="1">
    <location>
        <begin position="1"/>
        <end position="62"/>
    </location>
</feature>
<dbReference type="Proteomes" id="UP000680866">
    <property type="component" value="Chromosome"/>
</dbReference>
<gene>
    <name evidence="2" type="ORF">Prubr_53090</name>
</gene>
<protein>
    <submittedName>
        <fullName evidence="2">Uncharacterized protein</fullName>
    </submittedName>
</protein>
<evidence type="ECO:0000313" key="3">
    <source>
        <dbReference type="Proteomes" id="UP000680866"/>
    </source>
</evidence>
<sequence length="62" mass="6526">MTYEPSTGTGVRDPPKWTPEPGSATGVADKRQTTGQLGGSRSSKSGSAKAEFLTRSSRAEIR</sequence>
<evidence type="ECO:0000313" key="2">
    <source>
        <dbReference type="EMBL" id="BCJ68288.1"/>
    </source>
</evidence>
<organism evidence="2 3">
    <name type="scientific">Polymorphospora rubra</name>
    <dbReference type="NCBI Taxonomy" id="338584"/>
    <lineage>
        <taxon>Bacteria</taxon>
        <taxon>Bacillati</taxon>
        <taxon>Actinomycetota</taxon>
        <taxon>Actinomycetes</taxon>
        <taxon>Micromonosporales</taxon>
        <taxon>Micromonosporaceae</taxon>
        <taxon>Polymorphospora</taxon>
    </lineage>
</organism>
<feature type="compositionally biased region" description="Low complexity" evidence="1">
    <location>
        <begin position="39"/>
        <end position="50"/>
    </location>
</feature>
<keyword evidence="3" id="KW-1185">Reference proteome</keyword>
<name>A0A810N913_9ACTN</name>
<dbReference type="EMBL" id="AP023359">
    <property type="protein sequence ID" value="BCJ68288.1"/>
    <property type="molecule type" value="Genomic_DNA"/>
</dbReference>
<evidence type="ECO:0000256" key="1">
    <source>
        <dbReference type="SAM" id="MobiDB-lite"/>
    </source>
</evidence>
<accession>A0A810N913</accession>
<reference evidence="2" key="1">
    <citation type="submission" date="2020-08" db="EMBL/GenBank/DDBJ databases">
        <title>Whole genome shotgun sequence of Polymorphospora rubra NBRC 101157.</title>
        <authorList>
            <person name="Komaki H."/>
            <person name="Tamura T."/>
        </authorList>
    </citation>
    <scope>NUCLEOTIDE SEQUENCE</scope>
    <source>
        <strain evidence="2">NBRC 101157</strain>
    </source>
</reference>
<proteinExistence type="predicted"/>
<dbReference type="AlphaFoldDB" id="A0A810N913"/>
<dbReference type="KEGG" id="pry:Prubr_53090"/>